<sequence>MKIKSAALATAVVVGLGLPVGTGVADAAPTAASLRTQMAQVLAEHPGGVQTGADTVSWQNGAVTLKLASLRGVADCGYNQFCLWEHSGFGGRMLAWNAIPAICSGLIINLTDYGFNDQASAWADNSPSRFVDVWNDYGAGGGRIWRMLPGASSSNVQSNDAASSLDCY</sequence>
<feature type="chain" id="PRO_5019560016" description="Peptidase inhibitor family I36" evidence="1">
    <location>
        <begin position="28"/>
        <end position="168"/>
    </location>
</feature>
<accession>A0A401YYN2</accession>
<dbReference type="EMBL" id="BIFH01000034">
    <property type="protein sequence ID" value="GCD99717.1"/>
    <property type="molecule type" value="Genomic_DNA"/>
</dbReference>
<dbReference type="AlphaFoldDB" id="A0A401YYN2"/>
<evidence type="ECO:0000313" key="3">
    <source>
        <dbReference type="Proteomes" id="UP000286931"/>
    </source>
</evidence>
<proteinExistence type="predicted"/>
<name>A0A401YYN2_9ACTN</name>
<evidence type="ECO:0008006" key="4">
    <source>
        <dbReference type="Google" id="ProtNLM"/>
    </source>
</evidence>
<dbReference type="OrthoDB" id="4257180at2"/>
<evidence type="ECO:0000256" key="1">
    <source>
        <dbReference type="SAM" id="SignalP"/>
    </source>
</evidence>
<dbReference type="Proteomes" id="UP000286931">
    <property type="component" value="Unassembled WGS sequence"/>
</dbReference>
<evidence type="ECO:0000313" key="2">
    <source>
        <dbReference type="EMBL" id="GCD99717.1"/>
    </source>
</evidence>
<dbReference type="RefSeq" id="WP_126641496.1">
    <property type="nucleotide sequence ID" value="NZ_BIFH01000034.1"/>
</dbReference>
<keyword evidence="1" id="KW-0732">Signal</keyword>
<feature type="signal peptide" evidence="1">
    <location>
        <begin position="1"/>
        <end position="27"/>
    </location>
</feature>
<keyword evidence="3" id="KW-1185">Reference proteome</keyword>
<protein>
    <recommendedName>
        <fullName evidence="4">Peptidase inhibitor family I36</fullName>
    </recommendedName>
</protein>
<organism evidence="2 3">
    <name type="scientific">Embleya hyalina</name>
    <dbReference type="NCBI Taxonomy" id="516124"/>
    <lineage>
        <taxon>Bacteria</taxon>
        <taxon>Bacillati</taxon>
        <taxon>Actinomycetota</taxon>
        <taxon>Actinomycetes</taxon>
        <taxon>Kitasatosporales</taxon>
        <taxon>Streptomycetaceae</taxon>
        <taxon>Embleya</taxon>
    </lineage>
</organism>
<comment type="caution">
    <text evidence="2">The sequence shown here is derived from an EMBL/GenBank/DDBJ whole genome shotgun (WGS) entry which is preliminary data.</text>
</comment>
<gene>
    <name evidence="2" type="ORF">EHYA_07439</name>
</gene>
<reference evidence="2 3" key="1">
    <citation type="submission" date="2018-12" db="EMBL/GenBank/DDBJ databases">
        <title>Draft genome sequence of Embleya hyalina NBRC 13850T.</title>
        <authorList>
            <person name="Komaki H."/>
            <person name="Hosoyama A."/>
            <person name="Kimura A."/>
            <person name="Ichikawa N."/>
            <person name="Tamura T."/>
        </authorList>
    </citation>
    <scope>NUCLEOTIDE SEQUENCE [LARGE SCALE GENOMIC DNA]</scope>
    <source>
        <strain evidence="2 3">NBRC 13850</strain>
    </source>
</reference>
<dbReference type="Pfam" id="PF03995">
    <property type="entry name" value="Inhibitor_I36"/>
    <property type="match status" value="1"/>
</dbReference>